<sequence>MWWVAAMVLIAYTILFGVFKHAFLTRWHLLALVDLALMLLMFVLRWGVYLEAFVGSYSANVFFDFLTLLFQLALVTDMLFLWLYEYNRFTRMTLVRRSSFCYTLILQPSFSLWIIAAVRAVVSTGLLAVAVFYAAEETKNQEFVGRMYFVAHLVALIFYAVFPIAIFNALLSAYSYSKKVRKSGRRVLREISFSYLYVPAGAVVYFFIFALWLVISRQNLGLQRTTSGIVSIQIDTHEAMKTPLFAVAILLVLAFRIRDYQEMRDLAMFSDDEEEALEQTARTTARAPGGAMPIVRKVSRESYVHYPVQDPGSADDPHSSEYTFATDATMSTETTTDDGSGSGSSSSSS</sequence>
<dbReference type="RefSeq" id="XP_013759049.1">
    <property type="nucleotide sequence ID" value="XM_013903595.1"/>
</dbReference>
<keyword evidence="2" id="KW-0812">Transmembrane</keyword>
<feature type="transmembrane region" description="Helical" evidence="2">
    <location>
        <begin position="195"/>
        <end position="215"/>
    </location>
</feature>
<evidence type="ECO:0000256" key="2">
    <source>
        <dbReference type="SAM" id="Phobius"/>
    </source>
</evidence>
<dbReference type="GeneID" id="25563819"/>
<organism evidence="3 4">
    <name type="scientific">Thecamonas trahens ATCC 50062</name>
    <dbReference type="NCBI Taxonomy" id="461836"/>
    <lineage>
        <taxon>Eukaryota</taxon>
        <taxon>Apusozoa</taxon>
        <taxon>Apusomonadida</taxon>
        <taxon>Apusomonadidae</taxon>
        <taxon>Thecamonas</taxon>
    </lineage>
</organism>
<dbReference type="AlphaFoldDB" id="A0A0L0D6R0"/>
<dbReference type="Proteomes" id="UP000054408">
    <property type="component" value="Unassembled WGS sequence"/>
</dbReference>
<feature type="region of interest" description="Disordered" evidence="1">
    <location>
        <begin position="306"/>
        <end position="349"/>
    </location>
</feature>
<evidence type="ECO:0000313" key="4">
    <source>
        <dbReference type="Proteomes" id="UP000054408"/>
    </source>
</evidence>
<evidence type="ECO:0000256" key="1">
    <source>
        <dbReference type="SAM" id="MobiDB-lite"/>
    </source>
</evidence>
<feature type="transmembrane region" description="Helical" evidence="2">
    <location>
        <begin position="6"/>
        <end position="23"/>
    </location>
</feature>
<feature type="compositionally biased region" description="Low complexity" evidence="1">
    <location>
        <begin position="326"/>
        <end position="349"/>
    </location>
</feature>
<gene>
    <name evidence="3" type="ORF">AMSG_04267</name>
</gene>
<name>A0A0L0D6R0_THETB</name>
<feature type="transmembrane region" description="Helical" evidence="2">
    <location>
        <begin position="105"/>
        <end position="135"/>
    </location>
</feature>
<reference evidence="3 4" key="1">
    <citation type="submission" date="2010-05" db="EMBL/GenBank/DDBJ databases">
        <title>The Genome Sequence of Thecamonas trahens ATCC 50062.</title>
        <authorList>
            <consortium name="The Broad Institute Genome Sequencing Platform"/>
            <person name="Russ C."/>
            <person name="Cuomo C."/>
            <person name="Shea T."/>
            <person name="Young S.K."/>
            <person name="Zeng Q."/>
            <person name="Koehrsen M."/>
            <person name="Haas B."/>
            <person name="Borodovsky M."/>
            <person name="Guigo R."/>
            <person name="Alvarado L."/>
            <person name="Berlin A."/>
            <person name="Bochicchio J."/>
            <person name="Borenstein D."/>
            <person name="Chapman S."/>
            <person name="Chen Z."/>
            <person name="Freedman E."/>
            <person name="Gellesch M."/>
            <person name="Goldberg J."/>
            <person name="Griggs A."/>
            <person name="Gujja S."/>
            <person name="Heilman E."/>
            <person name="Heiman D."/>
            <person name="Hepburn T."/>
            <person name="Howarth C."/>
            <person name="Jen D."/>
            <person name="Larson L."/>
            <person name="Mehta T."/>
            <person name="Park D."/>
            <person name="Pearson M."/>
            <person name="Roberts A."/>
            <person name="Saif S."/>
            <person name="Shenoy N."/>
            <person name="Sisk P."/>
            <person name="Stolte C."/>
            <person name="Sykes S."/>
            <person name="Thomson T."/>
            <person name="Walk T."/>
            <person name="White J."/>
            <person name="Yandava C."/>
            <person name="Burger G."/>
            <person name="Gray M.W."/>
            <person name="Holland P.W.H."/>
            <person name="King N."/>
            <person name="Lang F.B.F."/>
            <person name="Roger A.J."/>
            <person name="Ruiz-Trillo I."/>
            <person name="Lander E."/>
            <person name="Nusbaum C."/>
        </authorList>
    </citation>
    <scope>NUCLEOTIDE SEQUENCE [LARGE SCALE GENOMIC DNA]</scope>
    <source>
        <strain evidence="3 4">ATCC 50062</strain>
    </source>
</reference>
<keyword evidence="4" id="KW-1185">Reference proteome</keyword>
<protein>
    <recommendedName>
        <fullName evidence="5">Transmembrane protein</fullName>
    </recommendedName>
</protein>
<evidence type="ECO:0000313" key="3">
    <source>
        <dbReference type="EMBL" id="KNC48034.1"/>
    </source>
</evidence>
<feature type="transmembrane region" description="Helical" evidence="2">
    <location>
        <begin position="147"/>
        <end position="174"/>
    </location>
</feature>
<keyword evidence="2" id="KW-0472">Membrane</keyword>
<evidence type="ECO:0008006" key="5">
    <source>
        <dbReference type="Google" id="ProtNLM"/>
    </source>
</evidence>
<dbReference type="EMBL" id="GL349449">
    <property type="protein sequence ID" value="KNC48034.1"/>
    <property type="molecule type" value="Genomic_DNA"/>
</dbReference>
<accession>A0A0L0D6R0</accession>
<keyword evidence="2" id="KW-1133">Transmembrane helix</keyword>
<proteinExistence type="predicted"/>
<feature type="transmembrane region" description="Helical" evidence="2">
    <location>
        <begin position="61"/>
        <end position="84"/>
    </location>
</feature>
<feature type="transmembrane region" description="Helical" evidence="2">
    <location>
        <begin position="30"/>
        <end position="49"/>
    </location>
</feature>